<dbReference type="InterPro" id="IPR003604">
    <property type="entry name" value="Matrin/U1-like-C_Znf_C2H2"/>
</dbReference>
<dbReference type="SMART" id="SM00355">
    <property type="entry name" value="ZnF_C2H2"/>
    <property type="match status" value="3"/>
</dbReference>
<feature type="compositionally biased region" description="Basic residues" evidence="7">
    <location>
        <begin position="45"/>
        <end position="54"/>
    </location>
</feature>
<dbReference type="PANTHER" id="PTHR46144:SF6">
    <property type="entry name" value="C2H2-TYPE DOMAIN-CONTAINING PROTEIN"/>
    <property type="match status" value="1"/>
</dbReference>
<comment type="subcellular location">
    <subcellularLocation>
        <location evidence="1">Nucleus</location>
    </subcellularLocation>
</comment>
<proteinExistence type="predicted"/>
<organism evidence="8 9">
    <name type="scientific">Paramuricea clavata</name>
    <name type="common">Red gorgonian</name>
    <name type="synonym">Violescent sea-whip</name>
    <dbReference type="NCBI Taxonomy" id="317549"/>
    <lineage>
        <taxon>Eukaryota</taxon>
        <taxon>Metazoa</taxon>
        <taxon>Cnidaria</taxon>
        <taxon>Anthozoa</taxon>
        <taxon>Octocorallia</taxon>
        <taxon>Malacalcyonacea</taxon>
        <taxon>Plexauridae</taxon>
        <taxon>Paramuricea</taxon>
    </lineage>
</organism>
<keyword evidence="5" id="KW-0862">Zinc</keyword>
<dbReference type="OrthoDB" id="434647at2759"/>
<protein>
    <submittedName>
        <fullName evidence="8">Zinc finger 346-like</fullName>
    </submittedName>
</protein>
<evidence type="ECO:0000256" key="1">
    <source>
        <dbReference type="ARBA" id="ARBA00004123"/>
    </source>
</evidence>
<dbReference type="GO" id="GO:0003676">
    <property type="term" value="F:nucleic acid binding"/>
    <property type="evidence" value="ECO:0007669"/>
    <property type="project" value="InterPro"/>
</dbReference>
<gene>
    <name evidence="8" type="ORF">PACLA_8A044543</name>
</gene>
<evidence type="ECO:0000256" key="4">
    <source>
        <dbReference type="ARBA" id="ARBA00022771"/>
    </source>
</evidence>
<dbReference type="GO" id="GO:0008270">
    <property type="term" value="F:zinc ion binding"/>
    <property type="evidence" value="ECO:0007669"/>
    <property type="project" value="UniProtKB-KW"/>
</dbReference>
<dbReference type="Pfam" id="PF12874">
    <property type="entry name" value="zf-met"/>
    <property type="match status" value="3"/>
</dbReference>
<name>A0A6S7IY80_PARCT</name>
<sequence length="216" mass="23978">MAAAVGENTAEINGLKRKADMQMMHCTVCNIFLNSSSQADAHFTGKSHKNKAKSRGLEGSTATDTPTWTEVTEHSQFYKCDVCQKIFNSSIQLQDHMHGKAHQQMAQKKLETNPDISNTETLNPGDLNLETMNPGTFIPGTLSPKTETTETEPMVMQHTTNEPSQPVNQVTNVGKNLSYLFHCERCNITLNSEKQMQQHNKGLRHKIIVGKAEPPA</sequence>
<dbReference type="PROSITE" id="PS00028">
    <property type="entry name" value="ZINC_FINGER_C2H2_1"/>
    <property type="match status" value="2"/>
</dbReference>
<dbReference type="Proteomes" id="UP001152795">
    <property type="component" value="Unassembled WGS sequence"/>
</dbReference>
<evidence type="ECO:0000313" key="8">
    <source>
        <dbReference type="EMBL" id="CAB4022937.1"/>
    </source>
</evidence>
<evidence type="ECO:0000256" key="6">
    <source>
        <dbReference type="ARBA" id="ARBA00023242"/>
    </source>
</evidence>
<evidence type="ECO:0000256" key="7">
    <source>
        <dbReference type="SAM" id="MobiDB-lite"/>
    </source>
</evidence>
<keyword evidence="4" id="KW-0863">Zinc-finger</keyword>
<dbReference type="InterPro" id="IPR051868">
    <property type="entry name" value="ZN346_ZMAT4"/>
</dbReference>
<feature type="non-terminal residue" evidence="8">
    <location>
        <position position="216"/>
    </location>
</feature>
<feature type="region of interest" description="Disordered" evidence="7">
    <location>
        <begin position="42"/>
        <end position="65"/>
    </location>
</feature>
<evidence type="ECO:0000313" key="9">
    <source>
        <dbReference type="Proteomes" id="UP001152795"/>
    </source>
</evidence>
<evidence type="ECO:0000256" key="5">
    <source>
        <dbReference type="ARBA" id="ARBA00022833"/>
    </source>
</evidence>
<keyword evidence="6" id="KW-0539">Nucleus</keyword>
<accession>A0A6S7IY80</accession>
<dbReference type="SUPFAM" id="SSF57667">
    <property type="entry name" value="beta-beta-alpha zinc fingers"/>
    <property type="match status" value="3"/>
</dbReference>
<evidence type="ECO:0000256" key="3">
    <source>
        <dbReference type="ARBA" id="ARBA00022737"/>
    </source>
</evidence>
<evidence type="ECO:0000256" key="2">
    <source>
        <dbReference type="ARBA" id="ARBA00022723"/>
    </source>
</evidence>
<dbReference type="EMBL" id="CACRXK020012232">
    <property type="protein sequence ID" value="CAB4022937.1"/>
    <property type="molecule type" value="Genomic_DNA"/>
</dbReference>
<dbReference type="AlphaFoldDB" id="A0A6S7IY80"/>
<dbReference type="Gene3D" id="3.30.160.60">
    <property type="entry name" value="Classic Zinc Finger"/>
    <property type="match status" value="3"/>
</dbReference>
<dbReference type="InterPro" id="IPR036236">
    <property type="entry name" value="Znf_C2H2_sf"/>
</dbReference>
<dbReference type="InterPro" id="IPR013087">
    <property type="entry name" value="Znf_C2H2_type"/>
</dbReference>
<dbReference type="PANTHER" id="PTHR46144">
    <property type="entry name" value="ZINC FINGER PROTEIN 385B-LIKE"/>
    <property type="match status" value="1"/>
</dbReference>
<dbReference type="PROSITE" id="PS50157">
    <property type="entry name" value="ZINC_FINGER_C2H2_2"/>
    <property type="match status" value="1"/>
</dbReference>
<keyword evidence="2" id="KW-0479">Metal-binding</keyword>
<dbReference type="SMART" id="SM00451">
    <property type="entry name" value="ZnF_U1"/>
    <property type="match status" value="3"/>
</dbReference>
<keyword evidence="3" id="KW-0677">Repeat</keyword>
<reference evidence="8" key="1">
    <citation type="submission" date="2020-04" db="EMBL/GenBank/DDBJ databases">
        <authorList>
            <person name="Alioto T."/>
            <person name="Alioto T."/>
            <person name="Gomez Garrido J."/>
        </authorList>
    </citation>
    <scope>NUCLEOTIDE SEQUENCE</scope>
    <source>
        <strain evidence="8">A484AB</strain>
    </source>
</reference>
<comment type="caution">
    <text evidence="8">The sequence shown here is derived from an EMBL/GenBank/DDBJ whole genome shotgun (WGS) entry which is preliminary data.</text>
</comment>
<keyword evidence="9" id="KW-1185">Reference proteome</keyword>
<dbReference type="GO" id="GO:0005634">
    <property type="term" value="C:nucleus"/>
    <property type="evidence" value="ECO:0007669"/>
    <property type="project" value="UniProtKB-SubCell"/>
</dbReference>